<dbReference type="SUPFAM" id="SSF49493">
    <property type="entry name" value="HSP40/DnaJ peptide-binding domain"/>
    <property type="match status" value="2"/>
</dbReference>
<dbReference type="SMART" id="SM00271">
    <property type="entry name" value="DnaJ"/>
    <property type="match status" value="1"/>
</dbReference>
<dbReference type="CDD" id="cd10747">
    <property type="entry name" value="DnaJ_C"/>
    <property type="match status" value="1"/>
</dbReference>
<sequence>MGQWCRASARQSPLPLPCACLGKLAFSHRERGWHVCACARGDSIKAAREGSRSSIQTGAASLAASASLAAASLHSKLIMVLIWTQFGVKHKNVKCKVRVIHGEEGWTSEEVHEDPEVPSPPPSPPCVDHYAVLGVTNDSNEEEIRRAYKRLALRYHPDKNPEADAEEKFKQIAQAYEVLTDPQKRSVYDQQGLTKGGVSSTGSKTDSAHSSPKAQDSHAWRVFFNFEFDSDDDLFNPFLKNPMPHLGRQHGSKASSSHPMTEVHDLQVSLEDILTGVTKRVKVTRLRQTDKTLQPEERVFDVEVKKGWKEGTKITFPGEGHQVLGHPPSDLAFIVKEKKHAHFRREGSNIVYTATITLREALCGCTISVPTLDGQMKPIPSSDVIKPGSLRRLIGEGLPRAKNPAQRGDLMVEFNVVFPDRIPPSSKEIIKHSLGQC</sequence>
<dbReference type="InterPro" id="IPR008971">
    <property type="entry name" value="HSP40/DnaJ_pept-bd"/>
</dbReference>
<dbReference type="GO" id="GO:0006457">
    <property type="term" value="P:protein folding"/>
    <property type="evidence" value="ECO:0007669"/>
    <property type="project" value="InterPro"/>
</dbReference>
<evidence type="ECO:0000259" key="3">
    <source>
        <dbReference type="PROSITE" id="PS50076"/>
    </source>
</evidence>
<gene>
    <name evidence="4" type="primary">zgc:122979</name>
</gene>
<dbReference type="Pfam" id="PF01556">
    <property type="entry name" value="DnaJ_C"/>
    <property type="match status" value="1"/>
</dbReference>
<dbReference type="InterPro" id="IPR002939">
    <property type="entry name" value="DnaJ_C"/>
</dbReference>
<dbReference type="Gene3D" id="1.10.287.110">
    <property type="entry name" value="DnaJ domain"/>
    <property type="match status" value="1"/>
</dbReference>
<protein>
    <submittedName>
        <fullName evidence="4">DnaJ homolog subfamily B member 5-like</fullName>
    </submittedName>
</protein>
<dbReference type="PANTHER" id="PTHR24078">
    <property type="entry name" value="DNAJ HOMOLOG SUBFAMILY C MEMBER"/>
    <property type="match status" value="1"/>
</dbReference>
<name>A0A8B9LN21_ASTMX</name>
<dbReference type="InterPro" id="IPR001623">
    <property type="entry name" value="DnaJ_domain"/>
</dbReference>
<dbReference type="GO" id="GO:0005829">
    <property type="term" value="C:cytosol"/>
    <property type="evidence" value="ECO:0007669"/>
    <property type="project" value="TreeGrafter"/>
</dbReference>
<evidence type="ECO:0000313" key="5">
    <source>
        <dbReference type="Proteomes" id="UP000694621"/>
    </source>
</evidence>
<feature type="domain" description="J" evidence="3">
    <location>
        <begin position="128"/>
        <end position="192"/>
    </location>
</feature>
<reference evidence="4" key="1">
    <citation type="submission" date="2025-08" db="UniProtKB">
        <authorList>
            <consortium name="Ensembl"/>
        </authorList>
    </citation>
    <scope>IDENTIFICATION</scope>
</reference>
<dbReference type="GO" id="GO:0051087">
    <property type="term" value="F:protein-folding chaperone binding"/>
    <property type="evidence" value="ECO:0007669"/>
    <property type="project" value="TreeGrafter"/>
</dbReference>
<dbReference type="Gene3D" id="2.60.260.20">
    <property type="entry name" value="Urease metallochaperone UreE, N-terminal domain"/>
    <property type="match status" value="2"/>
</dbReference>
<feature type="compositionally biased region" description="Polar residues" evidence="2">
    <location>
        <begin position="188"/>
        <end position="214"/>
    </location>
</feature>
<feature type="region of interest" description="Disordered" evidence="2">
    <location>
        <begin position="187"/>
        <end position="214"/>
    </location>
</feature>
<dbReference type="Proteomes" id="UP000694621">
    <property type="component" value="Unplaced"/>
</dbReference>
<dbReference type="InterPro" id="IPR036869">
    <property type="entry name" value="J_dom_sf"/>
</dbReference>
<dbReference type="InterPro" id="IPR051339">
    <property type="entry name" value="DnaJ_subfamily_B"/>
</dbReference>
<dbReference type="PANTHER" id="PTHR24078:SF559">
    <property type="entry name" value="DNAJ (HSP40) HOMOLOG, SUBFAMILY B, MEMBER 5-LIKE"/>
    <property type="match status" value="1"/>
</dbReference>
<dbReference type="CDD" id="cd06257">
    <property type="entry name" value="DnaJ"/>
    <property type="match status" value="1"/>
</dbReference>
<dbReference type="GO" id="GO:0051082">
    <property type="term" value="F:unfolded protein binding"/>
    <property type="evidence" value="ECO:0007669"/>
    <property type="project" value="InterPro"/>
</dbReference>
<organism evidence="4 5">
    <name type="scientific">Astyanax mexicanus</name>
    <name type="common">Blind cave fish</name>
    <name type="synonym">Astyanax fasciatus mexicanus</name>
    <dbReference type="NCBI Taxonomy" id="7994"/>
    <lineage>
        <taxon>Eukaryota</taxon>
        <taxon>Metazoa</taxon>
        <taxon>Chordata</taxon>
        <taxon>Craniata</taxon>
        <taxon>Vertebrata</taxon>
        <taxon>Euteleostomi</taxon>
        <taxon>Actinopterygii</taxon>
        <taxon>Neopterygii</taxon>
        <taxon>Teleostei</taxon>
        <taxon>Ostariophysi</taxon>
        <taxon>Characiformes</taxon>
        <taxon>Characoidei</taxon>
        <taxon>Acestrorhamphidae</taxon>
        <taxon>Acestrorhamphinae</taxon>
        <taxon>Astyanax</taxon>
    </lineage>
</organism>
<dbReference type="AlphaFoldDB" id="A0A8B9LN21"/>
<proteinExistence type="predicted"/>
<dbReference type="SUPFAM" id="SSF46565">
    <property type="entry name" value="Chaperone J-domain"/>
    <property type="match status" value="1"/>
</dbReference>
<dbReference type="InterPro" id="IPR018253">
    <property type="entry name" value="DnaJ_domain_CS"/>
</dbReference>
<dbReference type="FunFam" id="2.60.260.20:FF:000007">
    <property type="entry name" value="dnaJ homolog subfamily B member 5"/>
    <property type="match status" value="1"/>
</dbReference>
<dbReference type="PROSITE" id="PS00636">
    <property type="entry name" value="DNAJ_1"/>
    <property type="match status" value="1"/>
</dbReference>
<dbReference type="FunFam" id="2.60.260.20:FF:000015">
    <property type="entry name" value="Heat shock protein 40"/>
    <property type="match status" value="1"/>
</dbReference>
<accession>A0A8B9LN21</accession>
<evidence type="ECO:0000256" key="1">
    <source>
        <dbReference type="ARBA" id="ARBA00023186"/>
    </source>
</evidence>
<evidence type="ECO:0000256" key="2">
    <source>
        <dbReference type="SAM" id="MobiDB-lite"/>
    </source>
</evidence>
<evidence type="ECO:0000313" key="4">
    <source>
        <dbReference type="Ensembl" id="ENSAMXP00005052839.1"/>
    </source>
</evidence>
<dbReference type="PRINTS" id="PR00625">
    <property type="entry name" value="JDOMAIN"/>
</dbReference>
<dbReference type="PROSITE" id="PS50076">
    <property type="entry name" value="DNAJ_2"/>
    <property type="match status" value="1"/>
</dbReference>
<dbReference type="Pfam" id="PF00226">
    <property type="entry name" value="DnaJ"/>
    <property type="match status" value="1"/>
</dbReference>
<keyword evidence="1" id="KW-0143">Chaperone</keyword>
<dbReference type="Ensembl" id="ENSAMXT00005057156.1">
    <property type="protein sequence ID" value="ENSAMXP00005052839.1"/>
    <property type="gene ID" value="ENSAMXG00005023748.1"/>
</dbReference>